<dbReference type="GeneID" id="76424870"/>
<evidence type="ECO:0000256" key="1">
    <source>
        <dbReference type="SAM" id="Phobius"/>
    </source>
</evidence>
<feature type="transmembrane region" description="Helical" evidence="1">
    <location>
        <begin position="32"/>
        <end position="56"/>
    </location>
</feature>
<feature type="transmembrane region" description="Helical" evidence="1">
    <location>
        <begin position="125"/>
        <end position="148"/>
    </location>
</feature>
<keyword evidence="3" id="KW-1185">Reference proteome</keyword>
<dbReference type="PANTHER" id="PTHR36007">
    <property type="entry name" value="TRANSPORT PROTEIN-RELATED"/>
    <property type="match status" value="1"/>
</dbReference>
<dbReference type="AlphaFoldDB" id="A0A8A3S751"/>
<dbReference type="RefSeq" id="WP_265580883.1">
    <property type="nucleotide sequence ID" value="NZ_CP036172.1"/>
</dbReference>
<dbReference type="InterPro" id="IPR009577">
    <property type="entry name" value="Sm_multidrug_ex"/>
</dbReference>
<reference evidence="2" key="1">
    <citation type="journal article" date="2001" name="Int. J. Syst. Evol. Microbiol.">
        <title>Methanofollis aquaemaris sp. nov., a methanogen isolated from an aquaculture fish pond.</title>
        <authorList>
            <person name="Lai M.C."/>
            <person name="Chen S.C."/>
        </authorList>
    </citation>
    <scope>NUCLEOTIDE SEQUENCE</scope>
    <source>
        <strain evidence="2">N2F9704</strain>
    </source>
</reference>
<name>A0A8A3S751_9EURY</name>
<evidence type="ECO:0000313" key="2">
    <source>
        <dbReference type="EMBL" id="QSZ67958.1"/>
    </source>
</evidence>
<dbReference type="KEGG" id="maqe:RJ40_10855"/>
<proteinExistence type="predicted"/>
<gene>
    <name evidence="2" type="ORF">RJ40_10855</name>
</gene>
<dbReference type="Proteomes" id="UP001042704">
    <property type="component" value="Chromosome"/>
</dbReference>
<dbReference type="Pfam" id="PF06695">
    <property type="entry name" value="Sm_multidrug_ex"/>
    <property type="match status" value="1"/>
</dbReference>
<protein>
    <submittedName>
        <fullName evidence="2">Ligand-binding protein SH3</fullName>
    </submittedName>
</protein>
<keyword evidence="1" id="KW-0472">Membrane</keyword>
<organism evidence="2 3">
    <name type="scientific">Methanofollis aquaemaris</name>
    <dbReference type="NCBI Taxonomy" id="126734"/>
    <lineage>
        <taxon>Archaea</taxon>
        <taxon>Methanobacteriati</taxon>
        <taxon>Methanobacteriota</taxon>
        <taxon>Stenosarchaea group</taxon>
        <taxon>Methanomicrobia</taxon>
        <taxon>Methanomicrobiales</taxon>
        <taxon>Methanomicrobiaceae</taxon>
        <taxon>Methanofollis</taxon>
    </lineage>
</organism>
<reference evidence="2" key="2">
    <citation type="submission" date="2019-02" db="EMBL/GenBank/DDBJ databases">
        <authorList>
            <person name="Chen S.-C."/>
            <person name="Chien H.-H."/>
            <person name="Lai M.-C."/>
        </authorList>
    </citation>
    <scope>NUCLEOTIDE SEQUENCE</scope>
    <source>
        <strain evidence="2">N2F9704</strain>
    </source>
</reference>
<accession>A0A8A3S751</accession>
<feature type="transmembrane region" description="Helical" evidence="1">
    <location>
        <begin position="91"/>
        <end position="119"/>
    </location>
</feature>
<evidence type="ECO:0000313" key="3">
    <source>
        <dbReference type="Proteomes" id="UP001042704"/>
    </source>
</evidence>
<keyword evidence="1" id="KW-1133">Transmembrane helix</keyword>
<dbReference type="EMBL" id="CP036172">
    <property type="protein sequence ID" value="QSZ67958.1"/>
    <property type="molecule type" value="Genomic_DNA"/>
</dbReference>
<keyword evidence="1" id="KW-0812">Transmembrane</keyword>
<sequence>MDLIATILIAVQSALPFWESRYAIPLAIQGGYPPVAAAAIGIASNLAVVVVLLLLLEPVSDFLIARSRLFERFFDWLFTRTRRHSERFERWGALALIPFVAVPIPITGSWTACAAAFVFGIRFRYALPAIAAGMLIAVAVTTITMLGITSVHGMLG</sequence>
<dbReference type="PANTHER" id="PTHR36007:SF2">
    <property type="entry name" value="TRANSPORT PROTEIN-RELATED"/>
    <property type="match status" value="1"/>
</dbReference>